<dbReference type="PANTHER" id="PTHR48207:SF3">
    <property type="entry name" value="SUCCINATE--HYDROXYMETHYLGLUTARATE COA-TRANSFERASE"/>
    <property type="match status" value="1"/>
</dbReference>
<evidence type="ECO:0000313" key="2">
    <source>
        <dbReference type="EMBL" id="OIQ81422.1"/>
    </source>
</evidence>
<dbReference type="AlphaFoldDB" id="A0A1J5QCQ8"/>
<dbReference type="InterPro" id="IPR003673">
    <property type="entry name" value="CoA-Trfase_fam_III"/>
</dbReference>
<protein>
    <submittedName>
        <fullName evidence="2">Formyl-coenzyme A transferase</fullName>
        <ecNumber evidence="2">2.8.3.16</ecNumber>
    </submittedName>
</protein>
<dbReference type="Gene3D" id="3.30.1540.10">
    <property type="entry name" value="formyl-coa transferase, domain 3"/>
    <property type="match status" value="1"/>
</dbReference>
<keyword evidence="1 2" id="KW-0808">Transferase</keyword>
<dbReference type="GO" id="GO:0033608">
    <property type="term" value="F:formyl-CoA transferase activity"/>
    <property type="evidence" value="ECO:0007669"/>
    <property type="project" value="UniProtKB-EC"/>
</dbReference>
<gene>
    <name evidence="2" type="primary">frc_9</name>
    <name evidence="2" type="ORF">GALL_368090</name>
</gene>
<dbReference type="Gene3D" id="3.40.50.10540">
    <property type="entry name" value="Crotonobetainyl-coa:carnitine coa-transferase, domain 1"/>
    <property type="match status" value="1"/>
</dbReference>
<reference evidence="2" key="1">
    <citation type="submission" date="2016-10" db="EMBL/GenBank/DDBJ databases">
        <title>Sequence of Gallionella enrichment culture.</title>
        <authorList>
            <person name="Poehlein A."/>
            <person name="Muehling M."/>
            <person name="Daniel R."/>
        </authorList>
    </citation>
    <scope>NUCLEOTIDE SEQUENCE</scope>
</reference>
<proteinExistence type="predicted"/>
<dbReference type="EMBL" id="MLJW01000926">
    <property type="protein sequence ID" value="OIQ81422.1"/>
    <property type="molecule type" value="Genomic_DNA"/>
</dbReference>
<evidence type="ECO:0000256" key="1">
    <source>
        <dbReference type="ARBA" id="ARBA00022679"/>
    </source>
</evidence>
<dbReference type="PANTHER" id="PTHR48207">
    <property type="entry name" value="SUCCINATE--HYDROXYMETHYLGLUTARATE COA-TRANSFERASE"/>
    <property type="match status" value="1"/>
</dbReference>
<dbReference type="InterPro" id="IPR044855">
    <property type="entry name" value="CoA-Trfase_III_dom3_sf"/>
</dbReference>
<accession>A0A1J5QCQ8</accession>
<comment type="caution">
    <text evidence="2">The sequence shown here is derived from an EMBL/GenBank/DDBJ whole genome shotgun (WGS) entry which is preliminary data.</text>
</comment>
<dbReference type="InterPro" id="IPR023606">
    <property type="entry name" value="CoA-Trfase_III_dom_1_sf"/>
</dbReference>
<dbReference type="InterPro" id="IPR050483">
    <property type="entry name" value="CoA-transferase_III_domain"/>
</dbReference>
<name>A0A1J5QCQ8_9ZZZZ</name>
<dbReference type="SUPFAM" id="SSF89796">
    <property type="entry name" value="CoA-transferase family III (CaiB/BaiF)"/>
    <property type="match status" value="1"/>
</dbReference>
<sequence length="435" mass="47293">MTDISMIKPLDPSPETRVPPIDGLIASLPLRPLGRGFDLLDGVRVIDLTTSVAGPSATMLLADMGAEVLKIERPDGGDDARAWGPPFLDGESLWFMSVNRNKKSIALDYSRPEGLDVLHRLVRLADVVVMNLPPRSARKLGVDAQTLCALKPDLIYVSITGFGMTGERADWACYDLIAEGYSGIMDITGEADGAPQKIGAPAADMLAGHDAAFATVSALLSKQRTGRGHVLDIALIDSMTRFLGCRIMPYLASGDVPTRSGGKDSVIAIYQSFDTADAPITLALGNDNIWQRFWDVVGQPAIASDPNLQTNANRRERRQQIVETIQELLHTKPRDHWLALFRASRIPSGPINRIDQVVDDAVLRERGMFYRVHVNGCSVPQIGTGIQVDGMANAPRGIPPRLGEHTDMVLHTLLGMSETDRKPFMDNNTTARNGS</sequence>
<dbReference type="EC" id="2.8.3.16" evidence="2"/>
<organism evidence="2">
    <name type="scientific">mine drainage metagenome</name>
    <dbReference type="NCBI Taxonomy" id="410659"/>
    <lineage>
        <taxon>unclassified sequences</taxon>
        <taxon>metagenomes</taxon>
        <taxon>ecological metagenomes</taxon>
    </lineage>
</organism>
<dbReference type="Pfam" id="PF02515">
    <property type="entry name" value="CoA_transf_3"/>
    <property type="match status" value="1"/>
</dbReference>